<feature type="active site" evidence="7">
    <location>
        <position position="144"/>
    </location>
</feature>
<dbReference type="Pfam" id="PF12627">
    <property type="entry name" value="PolyA_pol_RNAbd"/>
    <property type="match status" value="1"/>
</dbReference>
<feature type="compositionally biased region" description="Basic residues" evidence="9">
    <location>
        <begin position="424"/>
        <end position="436"/>
    </location>
</feature>
<keyword evidence="3 7" id="KW-0547">Nucleotide-binding</keyword>
<comment type="function">
    <text evidence="7">Adds poly(A) tail to the 3' end of many RNAs, which usually targets these RNAs for decay. Plays a significant role in the global control of gene expression, through influencing the rate of transcript degradation, and in the general RNA quality control.</text>
</comment>
<feature type="domain" description="Poly A polymerase head" evidence="10">
    <location>
        <begin position="45"/>
        <end position="175"/>
    </location>
</feature>
<feature type="active site" evidence="7">
    <location>
        <position position="63"/>
    </location>
</feature>
<evidence type="ECO:0000256" key="1">
    <source>
        <dbReference type="ARBA" id="ARBA00022664"/>
    </source>
</evidence>
<dbReference type="InterPro" id="IPR002646">
    <property type="entry name" value="PolA_pol_head_dom"/>
</dbReference>
<keyword evidence="13" id="KW-0548">Nucleotidyltransferase</keyword>
<evidence type="ECO:0000256" key="9">
    <source>
        <dbReference type="SAM" id="MobiDB-lite"/>
    </source>
</evidence>
<keyword evidence="2 7" id="KW-0808">Transferase</keyword>
<evidence type="ECO:0000256" key="5">
    <source>
        <dbReference type="ARBA" id="ARBA00022884"/>
    </source>
</evidence>
<evidence type="ECO:0000256" key="2">
    <source>
        <dbReference type="ARBA" id="ARBA00022679"/>
    </source>
</evidence>
<evidence type="ECO:0000256" key="7">
    <source>
        <dbReference type="HAMAP-Rule" id="MF_00957"/>
    </source>
</evidence>
<feature type="domain" description="tRNA nucleotidyltransferase/poly(A) polymerase RNA and SrmB- binding" evidence="12">
    <location>
        <begin position="202"/>
        <end position="263"/>
    </location>
</feature>
<evidence type="ECO:0000256" key="6">
    <source>
        <dbReference type="ARBA" id="ARBA00023163"/>
    </source>
</evidence>
<reference evidence="13 14" key="1">
    <citation type="submission" date="2019-03" db="EMBL/GenBank/DDBJ databases">
        <title>Metabolic reconstructions from genomes of highly enriched 'Candidatus Accumulibacter' and 'Candidatus Competibacter' bioreactor populations.</title>
        <authorList>
            <person name="Annavajhala M.K."/>
            <person name="Welles L."/>
            <person name="Abbas B."/>
            <person name="Sorokin D."/>
            <person name="Park H."/>
            <person name="Van Loosdrecht M."/>
            <person name="Chandran K."/>
        </authorList>
    </citation>
    <scope>NUCLEOTIDE SEQUENCE [LARGE SCALE GENOMIC DNA]</scope>
    <source>
        <strain evidence="13 14">SBR_G</strain>
    </source>
</reference>
<evidence type="ECO:0000313" key="13">
    <source>
        <dbReference type="EMBL" id="NMQ18848.1"/>
    </source>
</evidence>
<dbReference type="Pfam" id="PF12626">
    <property type="entry name" value="PolyA_pol_arg_C"/>
    <property type="match status" value="1"/>
</dbReference>
<dbReference type="RefSeq" id="WP_169248102.1">
    <property type="nucleotide sequence ID" value="NZ_SPMZ01000016.1"/>
</dbReference>
<dbReference type="InterPro" id="IPR032828">
    <property type="entry name" value="PolyA_RNA-bd"/>
</dbReference>
<comment type="catalytic activity">
    <reaction evidence="7">
        <text>RNA(n) + ATP = RNA(n)-3'-adenine ribonucleotide + diphosphate</text>
        <dbReference type="Rhea" id="RHEA:11332"/>
        <dbReference type="Rhea" id="RHEA-COMP:14527"/>
        <dbReference type="Rhea" id="RHEA-COMP:17347"/>
        <dbReference type="ChEBI" id="CHEBI:30616"/>
        <dbReference type="ChEBI" id="CHEBI:33019"/>
        <dbReference type="ChEBI" id="CHEBI:140395"/>
        <dbReference type="ChEBI" id="CHEBI:173115"/>
        <dbReference type="EC" id="2.7.7.19"/>
    </reaction>
</comment>
<protein>
    <recommendedName>
        <fullName evidence="7">Poly(A) polymerase I</fullName>
        <shortName evidence="7">PAP I</shortName>
        <ecNumber evidence="7">2.7.7.19</ecNumber>
    </recommendedName>
</protein>
<organism evidence="13 14">
    <name type="scientific">Candidatus Competibacter phosphatis</name>
    <dbReference type="NCBI Taxonomy" id="221280"/>
    <lineage>
        <taxon>Bacteria</taxon>
        <taxon>Pseudomonadati</taxon>
        <taxon>Pseudomonadota</taxon>
        <taxon>Gammaproteobacteria</taxon>
        <taxon>Candidatus Competibacteraceae</taxon>
        <taxon>Candidatus Competibacter</taxon>
    </lineage>
</organism>
<sequence>MEARSSKSQPIVIPRPAHNVSRADISPNAVKVLYRLRDAGHRACLVGGGVRDLLLGREPKDFDIATDARPEQVHALFRNCRLIGRRFRLAHVQFGQEIIEVATFRACGEIGDEGDGPAVERTKDGRILSDNVYGSIEDDAWRRDFTINALYYDIADFAVLDYVGGMTDLEAGLIRLIGDPGERYHEDPVRMLRAVRFAAKLGFRLDPATEAPLHRLGHLLEQIPPARLFDEILKLFMSGSAIQTFELLRHYRLFGWLFPATERCLNRQQHHYPKTLLVHALANTDQRLAEGKPVHPAFLFAALLWEPFRERLQHLEAEGLDAHEAQQAAAEAVVQAQIRHASLPRRYSLPMREIWEMQQRLTCITGKRPLRLLVHPRFRAAYDFLLLRGEADESARELADWWTRLLAQDENGRNRMTQTATPAKKSKSRRRRKPRSARKDASAAPPAPEA</sequence>
<dbReference type="InterPro" id="IPR010206">
    <property type="entry name" value="PolA_pol_I"/>
</dbReference>
<dbReference type="EC" id="2.7.7.19" evidence="7"/>
<dbReference type="SUPFAM" id="SSF81891">
    <property type="entry name" value="Poly A polymerase C-terminal region-like"/>
    <property type="match status" value="1"/>
</dbReference>
<evidence type="ECO:0000259" key="11">
    <source>
        <dbReference type="Pfam" id="PF12626"/>
    </source>
</evidence>
<dbReference type="PANTHER" id="PTHR43051:SF1">
    <property type="entry name" value="POLYNUCLEOTIDE ADENYLYLTRANSFERASE FAMILY PROTEIN"/>
    <property type="match status" value="1"/>
</dbReference>
<dbReference type="Pfam" id="PF01743">
    <property type="entry name" value="PolyA_pol"/>
    <property type="match status" value="1"/>
</dbReference>
<evidence type="ECO:0000256" key="4">
    <source>
        <dbReference type="ARBA" id="ARBA00022840"/>
    </source>
</evidence>
<dbReference type="PANTHER" id="PTHR43051">
    <property type="entry name" value="POLYNUCLEOTIDE ADENYLYLTRANSFERASE FAMILY PROTEIN"/>
    <property type="match status" value="1"/>
</dbReference>
<dbReference type="Gene3D" id="1.10.3090.10">
    <property type="entry name" value="cca-adding enzyme, domain 2"/>
    <property type="match status" value="1"/>
</dbReference>
<comment type="caution">
    <text evidence="13">The sequence shown here is derived from an EMBL/GenBank/DDBJ whole genome shotgun (WGS) entry which is preliminary data.</text>
</comment>
<keyword evidence="5 7" id="KW-0694">RNA-binding</keyword>
<dbReference type="EMBL" id="SPMZ01000016">
    <property type="protein sequence ID" value="NMQ18848.1"/>
    <property type="molecule type" value="Genomic_DNA"/>
</dbReference>
<evidence type="ECO:0000259" key="10">
    <source>
        <dbReference type="Pfam" id="PF01743"/>
    </source>
</evidence>
<keyword evidence="14" id="KW-1185">Reference proteome</keyword>
<dbReference type="HAMAP" id="MF_00957">
    <property type="entry name" value="PolyA_pol"/>
    <property type="match status" value="1"/>
</dbReference>
<name>A0ABX1THJ5_9GAMM</name>
<keyword evidence="6 7" id="KW-0804">Transcription</keyword>
<dbReference type="InterPro" id="IPR052191">
    <property type="entry name" value="tRNA_ntf/polyA_polymerase_I"/>
</dbReference>
<dbReference type="SUPFAM" id="SSF81301">
    <property type="entry name" value="Nucleotidyltransferase"/>
    <property type="match status" value="1"/>
</dbReference>
<evidence type="ECO:0000256" key="3">
    <source>
        <dbReference type="ARBA" id="ARBA00022741"/>
    </source>
</evidence>
<dbReference type="InterPro" id="IPR025866">
    <property type="entry name" value="PolyA_pol_arg_C_dom"/>
</dbReference>
<dbReference type="InterPro" id="IPR043519">
    <property type="entry name" value="NT_sf"/>
</dbReference>
<evidence type="ECO:0000313" key="14">
    <source>
        <dbReference type="Proteomes" id="UP000760480"/>
    </source>
</evidence>
<keyword evidence="4 7" id="KW-0067">ATP-binding</keyword>
<dbReference type="GO" id="GO:1990817">
    <property type="term" value="F:poly(A) RNA polymerase activity"/>
    <property type="evidence" value="ECO:0007669"/>
    <property type="project" value="UniProtKB-EC"/>
</dbReference>
<accession>A0ABX1THJ5</accession>
<dbReference type="Gene3D" id="3.30.460.10">
    <property type="entry name" value="Beta Polymerase, domain 2"/>
    <property type="match status" value="1"/>
</dbReference>
<proteinExistence type="inferred from homology"/>
<comment type="similarity">
    <text evidence="7 8">Belongs to the tRNA nucleotidyltransferase/poly(A) polymerase family.</text>
</comment>
<gene>
    <name evidence="7 13" type="primary">pcnB</name>
    <name evidence="13" type="ORF">E4P82_06270</name>
</gene>
<keyword evidence="1 7" id="KW-0507">mRNA processing</keyword>
<feature type="domain" description="Polymerase A arginine-rich C-terminal" evidence="11">
    <location>
        <begin position="319"/>
        <end position="435"/>
    </location>
</feature>
<dbReference type="Proteomes" id="UP000760480">
    <property type="component" value="Unassembled WGS sequence"/>
</dbReference>
<feature type="active site" evidence="7">
    <location>
        <position position="61"/>
    </location>
</feature>
<dbReference type="CDD" id="cd05398">
    <property type="entry name" value="NT_ClassII-CCAase"/>
    <property type="match status" value="1"/>
</dbReference>
<dbReference type="NCBIfam" id="TIGR01942">
    <property type="entry name" value="pcnB"/>
    <property type="match status" value="1"/>
</dbReference>
<evidence type="ECO:0000259" key="12">
    <source>
        <dbReference type="Pfam" id="PF12627"/>
    </source>
</evidence>
<feature type="region of interest" description="Disordered" evidence="9">
    <location>
        <begin position="410"/>
        <end position="450"/>
    </location>
</feature>
<evidence type="ECO:0000256" key="8">
    <source>
        <dbReference type="RuleBase" id="RU003953"/>
    </source>
</evidence>